<dbReference type="Proteomes" id="UP001190700">
    <property type="component" value="Unassembled WGS sequence"/>
</dbReference>
<dbReference type="PANTHER" id="PTHR11014">
    <property type="entry name" value="PEPTIDASE M20 FAMILY MEMBER"/>
    <property type="match status" value="1"/>
</dbReference>
<accession>A0AAE0C9C4</accession>
<reference evidence="5 6" key="1">
    <citation type="journal article" date="2015" name="Genome Biol. Evol.">
        <title>Comparative Genomics of a Bacterivorous Green Alga Reveals Evolutionary Causalities and Consequences of Phago-Mixotrophic Mode of Nutrition.</title>
        <authorList>
            <person name="Burns J.A."/>
            <person name="Paasch A."/>
            <person name="Narechania A."/>
            <person name="Kim E."/>
        </authorList>
    </citation>
    <scope>NUCLEOTIDE SEQUENCE [LARGE SCALE GENOMIC DNA]</scope>
    <source>
        <strain evidence="5 6">PLY_AMNH</strain>
    </source>
</reference>
<evidence type="ECO:0000256" key="1">
    <source>
        <dbReference type="ARBA" id="ARBA00006153"/>
    </source>
</evidence>
<feature type="binding site" evidence="3">
    <location>
        <position position="406"/>
    </location>
    <ligand>
        <name>Mn(2+)</name>
        <dbReference type="ChEBI" id="CHEBI:29035"/>
        <label>2</label>
    </ligand>
</feature>
<dbReference type="PANTHER" id="PTHR11014:SF63">
    <property type="entry name" value="METALLOPEPTIDASE, PUTATIVE (AFU_ORTHOLOGUE AFUA_6G09600)-RELATED"/>
    <property type="match status" value="1"/>
</dbReference>
<dbReference type="SUPFAM" id="SSF53187">
    <property type="entry name" value="Zn-dependent exopeptidases"/>
    <property type="match status" value="1"/>
</dbReference>
<dbReference type="Gene3D" id="3.40.630.10">
    <property type="entry name" value="Zn peptidases"/>
    <property type="match status" value="1"/>
</dbReference>
<dbReference type="Pfam" id="PF01546">
    <property type="entry name" value="Peptidase_M20"/>
    <property type="match status" value="1"/>
</dbReference>
<name>A0AAE0C9C4_9CHLO</name>
<dbReference type="GO" id="GO:0046872">
    <property type="term" value="F:metal ion binding"/>
    <property type="evidence" value="ECO:0007669"/>
    <property type="project" value="UniProtKB-KW"/>
</dbReference>
<dbReference type="InterPro" id="IPR017439">
    <property type="entry name" value="Amidohydrolase"/>
</dbReference>
<keyword evidence="3" id="KW-0479">Metal-binding</keyword>
<organism evidence="5 6">
    <name type="scientific">Cymbomonas tetramitiformis</name>
    <dbReference type="NCBI Taxonomy" id="36881"/>
    <lineage>
        <taxon>Eukaryota</taxon>
        <taxon>Viridiplantae</taxon>
        <taxon>Chlorophyta</taxon>
        <taxon>Pyramimonadophyceae</taxon>
        <taxon>Pyramimonadales</taxon>
        <taxon>Pyramimonadaceae</taxon>
        <taxon>Cymbomonas</taxon>
    </lineage>
</organism>
<comment type="caution">
    <text evidence="5">The sequence shown here is derived from an EMBL/GenBank/DDBJ whole genome shotgun (WGS) entry which is preliminary data.</text>
</comment>
<feature type="binding site" evidence="3">
    <location>
        <position position="163"/>
    </location>
    <ligand>
        <name>Mn(2+)</name>
        <dbReference type="ChEBI" id="CHEBI:29035"/>
        <label>2</label>
    </ligand>
</feature>
<dbReference type="InterPro" id="IPR036264">
    <property type="entry name" value="Bact_exopeptidase_dim_dom"/>
</dbReference>
<gene>
    <name evidence="5" type="ORF">CYMTET_40689</name>
</gene>
<feature type="binding site" evidence="3">
    <location>
        <position position="127"/>
    </location>
    <ligand>
        <name>Mn(2+)</name>
        <dbReference type="ChEBI" id="CHEBI:29035"/>
        <label>2</label>
    </ligand>
</feature>
<dbReference type="NCBIfam" id="TIGR01891">
    <property type="entry name" value="amidohydrolases"/>
    <property type="match status" value="1"/>
</dbReference>
<keyword evidence="3" id="KW-0464">Manganese</keyword>
<protein>
    <recommendedName>
        <fullName evidence="4">Peptidase M20 dimerisation domain-containing protein</fullName>
    </recommendedName>
</protein>
<feature type="domain" description="Peptidase M20 dimerisation" evidence="4">
    <location>
        <begin position="214"/>
        <end position="311"/>
    </location>
</feature>
<evidence type="ECO:0000256" key="3">
    <source>
        <dbReference type="PIRSR" id="PIRSR005962-1"/>
    </source>
</evidence>
<keyword evidence="6" id="KW-1185">Reference proteome</keyword>
<evidence type="ECO:0000259" key="4">
    <source>
        <dbReference type="Pfam" id="PF07687"/>
    </source>
</evidence>
<evidence type="ECO:0000313" key="5">
    <source>
        <dbReference type="EMBL" id="KAK3249905.1"/>
    </source>
</evidence>
<dbReference type="InterPro" id="IPR002933">
    <property type="entry name" value="Peptidase_M20"/>
</dbReference>
<feature type="binding site" evidence="3">
    <location>
        <position position="129"/>
    </location>
    <ligand>
        <name>Mn(2+)</name>
        <dbReference type="ChEBI" id="CHEBI:29035"/>
        <label>2</label>
    </ligand>
</feature>
<comment type="cofactor">
    <cofactor evidence="3">
        <name>Mn(2+)</name>
        <dbReference type="ChEBI" id="CHEBI:29035"/>
    </cofactor>
    <text evidence="3">The Mn(2+) ion enhances activity.</text>
</comment>
<dbReference type="EMBL" id="LGRX02027025">
    <property type="protein sequence ID" value="KAK3249905.1"/>
    <property type="molecule type" value="Genomic_DNA"/>
</dbReference>
<dbReference type="Gene3D" id="3.30.70.360">
    <property type="match status" value="1"/>
</dbReference>
<dbReference type="PIRSF" id="PIRSF005962">
    <property type="entry name" value="Pept_M20D_amidohydro"/>
    <property type="match status" value="1"/>
</dbReference>
<evidence type="ECO:0000313" key="6">
    <source>
        <dbReference type="Proteomes" id="UP001190700"/>
    </source>
</evidence>
<feature type="binding site" evidence="3">
    <location>
        <position position="187"/>
    </location>
    <ligand>
        <name>Mn(2+)</name>
        <dbReference type="ChEBI" id="CHEBI:29035"/>
        <label>2</label>
    </ligand>
</feature>
<dbReference type="GO" id="GO:0016787">
    <property type="term" value="F:hydrolase activity"/>
    <property type="evidence" value="ECO:0007669"/>
    <property type="project" value="UniProtKB-KW"/>
</dbReference>
<dbReference type="AlphaFoldDB" id="A0AAE0C9C4"/>
<dbReference type="FunFam" id="3.30.70.360:FF:000001">
    <property type="entry name" value="N-acetyldiaminopimelate deacetylase"/>
    <property type="match status" value="1"/>
</dbReference>
<dbReference type="Pfam" id="PF07687">
    <property type="entry name" value="M20_dimer"/>
    <property type="match status" value="1"/>
</dbReference>
<dbReference type="InterPro" id="IPR011650">
    <property type="entry name" value="Peptidase_M20_dimer"/>
</dbReference>
<dbReference type="SUPFAM" id="SSF55031">
    <property type="entry name" value="Bacterial exopeptidase dimerisation domain"/>
    <property type="match status" value="1"/>
</dbReference>
<keyword evidence="2" id="KW-0378">Hydrolase</keyword>
<comment type="similarity">
    <text evidence="1">Belongs to the peptidase M20 family.</text>
</comment>
<evidence type="ECO:0000256" key="2">
    <source>
        <dbReference type="ARBA" id="ARBA00022801"/>
    </source>
</evidence>
<sequence length="442" mass="47776">MNTYKFLSFLALLLFFIFTFAFTASAHSLLLEAQRHEDWIVSLRREFHKIPELAFEEVKTSALVRKTLDELQIPYTYPWAITGVVGIIEGHLPGPTVALRADFDALPIDEQVDIPFKSIHPGRMHACGHDAHASMLLGAARILKDHQTSLRGTVRLLFQPAEEGGAGGKRMFEEGALGDSGSIFGLHITPGLGRALPSGAVETRAGTLMAATGRFEVTIHGAGGHAAKPDDTIDPVVAGSAVVMALQTIVARQLSPLEAGVVSVTQFHGGTTNNVIPHEVFLGGTFRSLTQPGWDRIKQEIRRIIVATAAAYNCNATIDFMEGVLMKTSLGEDYADFPYPATSNDPVATAFAARVAEEVVGIGNVSTSAVPTMGGEDFSFYAQAIPACFLFLGHRNEEKGCTAPNHSPHFKVDEDVLHIGSALHASFAMQWLHEQSTKHQEL</sequence>
<proteinExistence type="inferred from homology"/>